<feature type="non-terminal residue" evidence="3">
    <location>
        <position position="154"/>
    </location>
</feature>
<evidence type="ECO:0000259" key="2">
    <source>
        <dbReference type="Pfam" id="PF00248"/>
    </source>
</evidence>
<keyword evidence="4" id="KW-1185">Reference proteome</keyword>
<feature type="domain" description="NADP-dependent oxidoreductase" evidence="2">
    <location>
        <begin position="18"/>
        <end position="154"/>
    </location>
</feature>
<gene>
    <name evidence="3" type="primary">xyl1_1</name>
    <name evidence="3" type="ORF">LTR16_007723</name>
</gene>
<sequence>MVSPTTKLNNGREMPLVGFGLWKVNNDTCADTVYNAIKTGYRLFDGACDYGNEQEAGEGVARAIKEGIVKREDLFIVSKLWNSFHEPERVKPITQKQLNFWGIDYFDLFYIHFPIAIKYVDPSVRYPPGFTDENNKVTPINVPLERTWHAMEEL</sequence>
<proteinExistence type="predicted"/>
<dbReference type="InterPro" id="IPR018170">
    <property type="entry name" value="Aldo/ket_reductase_CS"/>
</dbReference>
<reference evidence="3 4" key="1">
    <citation type="submission" date="2023-08" db="EMBL/GenBank/DDBJ databases">
        <title>Black Yeasts Isolated from many extreme environments.</title>
        <authorList>
            <person name="Coleine C."/>
            <person name="Stajich J.E."/>
            <person name="Selbmann L."/>
        </authorList>
    </citation>
    <scope>NUCLEOTIDE SEQUENCE [LARGE SCALE GENOMIC DNA]</scope>
    <source>
        <strain evidence="3 4">CCFEE 536</strain>
    </source>
</reference>
<dbReference type="GO" id="GO:0016491">
    <property type="term" value="F:oxidoreductase activity"/>
    <property type="evidence" value="ECO:0007669"/>
    <property type="project" value="UniProtKB-KW"/>
</dbReference>
<organism evidence="3 4">
    <name type="scientific">Cryomyces antarcticus</name>
    <dbReference type="NCBI Taxonomy" id="329879"/>
    <lineage>
        <taxon>Eukaryota</taxon>
        <taxon>Fungi</taxon>
        <taxon>Dikarya</taxon>
        <taxon>Ascomycota</taxon>
        <taxon>Pezizomycotina</taxon>
        <taxon>Dothideomycetes</taxon>
        <taxon>Dothideomycetes incertae sedis</taxon>
        <taxon>Cryomyces</taxon>
    </lineage>
</organism>
<keyword evidence="1 3" id="KW-0560">Oxidoreductase</keyword>
<dbReference type="InterPro" id="IPR023210">
    <property type="entry name" value="NADP_OxRdtase_dom"/>
</dbReference>
<comment type="caution">
    <text evidence="3">The sequence shown here is derived from an EMBL/GenBank/DDBJ whole genome shotgun (WGS) entry which is preliminary data.</text>
</comment>
<dbReference type="SUPFAM" id="SSF51430">
    <property type="entry name" value="NAD(P)-linked oxidoreductase"/>
    <property type="match status" value="1"/>
</dbReference>
<dbReference type="EC" id="1.1.1.307" evidence="3"/>
<protein>
    <submittedName>
        <fullName evidence="3">D-xylose reductase</fullName>
        <ecNumber evidence="3">1.1.1.307</ecNumber>
    </submittedName>
</protein>
<dbReference type="EMBL" id="JAVRRA010009904">
    <property type="protein sequence ID" value="KAK5244085.1"/>
    <property type="molecule type" value="Genomic_DNA"/>
</dbReference>
<evidence type="ECO:0000256" key="1">
    <source>
        <dbReference type="ARBA" id="ARBA00023002"/>
    </source>
</evidence>
<dbReference type="InterPro" id="IPR020471">
    <property type="entry name" value="AKR"/>
</dbReference>
<dbReference type="PROSITE" id="PS00798">
    <property type="entry name" value="ALDOKETO_REDUCTASE_1"/>
    <property type="match status" value="1"/>
</dbReference>
<dbReference type="Pfam" id="PF00248">
    <property type="entry name" value="Aldo_ket_red"/>
    <property type="match status" value="1"/>
</dbReference>
<evidence type="ECO:0000313" key="4">
    <source>
        <dbReference type="Proteomes" id="UP001357485"/>
    </source>
</evidence>
<name>A0ABR0LUY0_9PEZI</name>
<evidence type="ECO:0000313" key="3">
    <source>
        <dbReference type="EMBL" id="KAK5244085.1"/>
    </source>
</evidence>
<dbReference type="Proteomes" id="UP001357485">
    <property type="component" value="Unassembled WGS sequence"/>
</dbReference>
<dbReference type="InterPro" id="IPR036812">
    <property type="entry name" value="NAD(P)_OxRdtase_dom_sf"/>
</dbReference>
<accession>A0ABR0LUY0</accession>
<dbReference type="PANTHER" id="PTHR11732">
    <property type="entry name" value="ALDO/KETO REDUCTASE"/>
    <property type="match status" value="1"/>
</dbReference>
<dbReference type="Gene3D" id="3.20.20.100">
    <property type="entry name" value="NADP-dependent oxidoreductase domain"/>
    <property type="match status" value="1"/>
</dbReference>
<dbReference type="PRINTS" id="PR00069">
    <property type="entry name" value="ALDKETRDTASE"/>
</dbReference>